<evidence type="ECO:0000256" key="3">
    <source>
        <dbReference type="ARBA" id="ARBA00012058"/>
    </source>
</evidence>
<evidence type="ECO:0000259" key="14">
    <source>
        <dbReference type="SMART" id="SM01193"/>
    </source>
</evidence>
<feature type="active site" description="Proton donor" evidence="9 10">
    <location>
        <position position="212"/>
    </location>
</feature>
<reference evidence="16" key="1">
    <citation type="submission" date="2017-09" db="EMBL/GenBank/DDBJ databases">
        <title>Depth-based differentiation of microbial function through sediment-hosted aquifers and enrichment of novel symbionts in the deep terrestrial subsurface.</title>
        <authorList>
            <person name="Probst A.J."/>
            <person name="Ladd B."/>
            <person name="Jarett J.K."/>
            <person name="Geller-Mcgrath D.E."/>
            <person name="Sieber C.M.K."/>
            <person name="Emerson J.B."/>
            <person name="Anantharaman K."/>
            <person name="Thomas B.C."/>
            <person name="Malmstrom R."/>
            <person name="Stieglmeier M."/>
            <person name="Klingl A."/>
            <person name="Woyke T."/>
            <person name="Ryan C.M."/>
            <person name="Banfield J.F."/>
        </authorList>
    </citation>
    <scope>NUCLEOTIDE SEQUENCE [LARGE SCALE GENOMIC DNA]</scope>
</reference>
<keyword evidence="7 9" id="KW-0324">Glycolysis</keyword>
<accession>A0A2M7X9I9</accession>
<dbReference type="PROSITE" id="PS00164">
    <property type="entry name" value="ENOLASE"/>
    <property type="match status" value="1"/>
</dbReference>
<keyword evidence="8 9" id="KW-0456">Lyase</keyword>
<evidence type="ECO:0000259" key="13">
    <source>
        <dbReference type="SMART" id="SM01192"/>
    </source>
</evidence>
<feature type="binding site" evidence="11">
    <location>
        <position position="395"/>
    </location>
    <ligand>
        <name>substrate</name>
    </ligand>
</feature>
<evidence type="ECO:0000256" key="8">
    <source>
        <dbReference type="ARBA" id="ARBA00023239"/>
    </source>
</evidence>
<evidence type="ECO:0000256" key="9">
    <source>
        <dbReference type="HAMAP-Rule" id="MF_00318"/>
    </source>
</evidence>
<dbReference type="HAMAP" id="MF_00318">
    <property type="entry name" value="Enolase"/>
    <property type="match status" value="1"/>
</dbReference>
<dbReference type="SFLD" id="SFLDS00001">
    <property type="entry name" value="Enolase"/>
    <property type="match status" value="1"/>
</dbReference>
<feature type="binding site" evidence="11">
    <location>
        <position position="292"/>
    </location>
    <ligand>
        <name>substrate</name>
    </ligand>
</feature>
<keyword evidence="5 9" id="KW-0964">Secreted</keyword>
<evidence type="ECO:0000256" key="5">
    <source>
        <dbReference type="ARBA" id="ARBA00022525"/>
    </source>
</evidence>
<sequence>MSKITKIWAREILDSRAIPTIEVMAQAESGYVAVSSVPSGASTGAHEALELRDNDRERFNGLGVLKAVENINQILGPQITGLDILDPFAIDKKLIDLDGSKNKSKYGANAALALSEVIIKLGASDSKLTLYSWIGELAKKAGIKSDLKIPVPLFNMINGGKHGAGNLDFQEFFIIPASSKTYSQGLEAGVEIYHAIGTNLQRKGAIHSVGDEGGFAPNLFTNADALELFVESVRETKYEMGRDVFLGLDVASDSFYKDGSYQIRDKSSPLDDNGLLEYYKTINNQYHLAVLEDPFYEDGWGSWQKLTAEFGNQIAIVGDDLLATNFKRVQKAITEKACNTVLIKPNQIGTISETLSVIKLAKEANWKVIVSHRSGETNDSFIADFAVGIGADYVKFGAPARGERVAKYNRLSSIENETH</sequence>
<feature type="binding site" evidence="9">
    <location>
        <position position="373"/>
    </location>
    <ligand>
        <name>(2R)-2-phosphoglycerate</name>
        <dbReference type="ChEBI" id="CHEBI:58289"/>
    </ligand>
</feature>
<dbReference type="PANTHER" id="PTHR11902">
    <property type="entry name" value="ENOLASE"/>
    <property type="match status" value="1"/>
</dbReference>
<feature type="binding site" evidence="9 12">
    <location>
        <position position="292"/>
    </location>
    <ligand>
        <name>Mg(2+)</name>
        <dbReference type="ChEBI" id="CHEBI:18420"/>
    </ligand>
</feature>
<dbReference type="UniPathway" id="UPA00109">
    <property type="reaction ID" value="UER00187"/>
</dbReference>
<comment type="pathway">
    <text evidence="1 9">Carbohydrate degradation; glycolysis; pyruvate from D-glyceraldehyde 3-phosphate: step 4/5.</text>
</comment>
<dbReference type="Gene3D" id="3.30.390.10">
    <property type="entry name" value="Enolase-like, N-terminal domain"/>
    <property type="match status" value="1"/>
</dbReference>
<dbReference type="EC" id="4.2.1.11" evidence="3 9"/>
<evidence type="ECO:0000256" key="10">
    <source>
        <dbReference type="PIRSR" id="PIRSR001400-1"/>
    </source>
</evidence>
<dbReference type="GO" id="GO:0009986">
    <property type="term" value="C:cell surface"/>
    <property type="evidence" value="ECO:0007669"/>
    <property type="project" value="UniProtKB-SubCell"/>
</dbReference>
<dbReference type="Proteomes" id="UP000230484">
    <property type="component" value="Unassembled WGS sequence"/>
</dbReference>
<dbReference type="NCBIfam" id="TIGR01060">
    <property type="entry name" value="eno"/>
    <property type="match status" value="1"/>
</dbReference>
<gene>
    <name evidence="9" type="primary">eno</name>
    <name evidence="15" type="ORF">CO176_01390</name>
</gene>
<comment type="caution">
    <text evidence="15">The sequence shown here is derived from an EMBL/GenBank/DDBJ whole genome shotgun (WGS) entry which is preliminary data.</text>
</comment>
<dbReference type="EMBL" id="PFWW01000029">
    <property type="protein sequence ID" value="PJA42823.1"/>
    <property type="molecule type" value="Genomic_DNA"/>
</dbReference>
<dbReference type="GO" id="GO:0000015">
    <property type="term" value="C:phosphopyruvate hydratase complex"/>
    <property type="evidence" value="ECO:0007669"/>
    <property type="project" value="InterPro"/>
</dbReference>
<dbReference type="GO" id="GO:0006096">
    <property type="term" value="P:glycolytic process"/>
    <property type="evidence" value="ECO:0007669"/>
    <property type="project" value="UniProtKB-UniRule"/>
</dbReference>
<dbReference type="Pfam" id="PF03952">
    <property type="entry name" value="Enolase_N"/>
    <property type="match status" value="1"/>
</dbReference>
<feature type="active site" description="Proton acceptor" evidence="9 10">
    <location>
        <position position="344"/>
    </location>
</feature>
<keyword evidence="15" id="KW-0670">Pyruvate</keyword>
<evidence type="ECO:0000256" key="2">
    <source>
        <dbReference type="ARBA" id="ARBA00009604"/>
    </source>
</evidence>
<dbReference type="InterPro" id="IPR036849">
    <property type="entry name" value="Enolase-like_C_sf"/>
</dbReference>
<evidence type="ECO:0000256" key="1">
    <source>
        <dbReference type="ARBA" id="ARBA00005031"/>
    </source>
</evidence>
<dbReference type="SUPFAM" id="SSF54826">
    <property type="entry name" value="Enolase N-terminal domain-like"/>
    <property type="match status" value="1"/>
</dbReference>
<comment type="similarity">
    <text evidence="2 9">Belongs to the enolase family.</text>
</comment>
<feature type="domain" description="Enolase N-terminal" evidence="14">
    <location>
        <begin position="4"/>
        <end position="134"/>
    </location>
</feature>
<dbReference type="SFLD" id="SFLDG00178">
    <property type="entry name" value="enolase"/>
    <property type="match status" value="1"/>
</dbReference>
<dbReference type="InterPro" id="IPR020809">
    <property type="entry name" value="Enolase_CS"/>
</dbReference>
<evidence type="ECO:0000256" key="12">
    <source>
        <dbReference type="PIRSR" id="PIRSR001400-3"/>
    </source>
</evidence>
<keyword evidence="9 12" id="KW-0479">Metal-binding</keyword>
<dbReference type="GO" id="GO:0004634">
    <property type="term" value="F:phosphopyruvate hydratase activity"/>
    <property type="evidence" value="ECO:0007669"/>
    <property type="project" value="UniProtKB-UniRule"/>
</dbReference>
<name>A0A2M7X9I9_9BACT</name>
<dbReference type="Gene3D" id="3.20.20.120">
    <property type="entry name" value="Enolase-like C-terminal domain"/>
    <property type="match status" value="1"/>
</dbReference>
<feature type="binding site" evidence="9">
    <location>
        <position position="395"/>
    </location>
    <ligand>
        <name>(2R)-2-phosphoglycerate</name>
        <dbReference type="ChEBI" id="CHEBI:58289"/>
    </ligand>
</feature>
<dbReference type="SUPFAM" id="SSF51604">
    <property type="entry name" value="Enolase C-terminal domain-like"/>
    <property type="match status" value="1"/>
</dbReference>
<dbReference type="PIRSF" id="PIRSF001400">
    <property type="entry name" value="Enolase"/>
    <property type="match status" value="1"/>
</dbReference>
<comment type="subcellular location">
    <subcellularLocation>
        <location evidence="9">Cytoplasm</location>
    </subcellularLocation>
    <subcellularLocation>
        <location evidence="9">Secreted</location>
    </subcellularLocation>
    <subcellularLocation>
        <location evidence="9">Cell surface</location>
    </subcellularLocation>
    <text evidence="9">Fractions of enolase are present in both the cytoplasm and on the cell surface.</text>
</comment>
<evidence type="ECO:0000256" key="7">
    <source>
        <dbReference type="ARBA" id="ARBA00023152"/>
    </source>
</evidence>
<comment type="catalytic activity">
    <reaction evidence="9">
        <text>(2R)-2-phosphoglycerate = phosphoenolpyruvate + H2O</text>
        <dbReference type="Rhea" id="RHEA:10164"/>
        <dbReference type="ChEBI" id="CHEBI:15377"/>
        <dbReference type="ChEBI" id="CHEBI:58289"/>
        <dbReference type="ChEBI" id="CHEBI:58702"/>
        <dbReference type="EC" id="4.2.1.11"/>
    </reaction>
</comment>
<dbReference type="InterPro" id="IPR029017">
    <property type="entry name" value="Enolase-like_N"/>
</dbReference>
<feature type="binding site" evidence="9">
    <location>
        <position position="170"/>
    </location>
    <ligand>
        <name>(2R)-2-phosphoglycerate</name>
        <dbReference type="ChEBI" id="CHEBI:58289"/>
    </ligand>
</feature>
<dbReference type="SFLD" id="SFLDF00002">
    <property type="entry name" value="enolase"/>
    <property type="match status" value="1"/>
</dbReference>
<dbReference type="GO" id="GO:0000287">
    <property type="term" value="F:magnesium ion binding"/>
    <property type="evidence" value="ECO:0007669"/>
    <property type="project" value="UniProtKB-UniRule"/>
</dbReference>
<dbReference type="PRINTS" id="PR00148">
    <property type="entry name" value="ENOLASE"/>
</dbReference>
<evidence type="ECO:0000256" key="4">
    <source>
        <dbReference type="ARBA" id="ARBA00017068"/>
    </source>
</evidence>
<dbReference type="InterPro" id="IPR020811">
    <property type="entry name" value="Enolase_N"/>
</dbReference>
<feature type="binding site" evidence="9 12">
    <location>
        <position position="249"/>
    </location>
    <ligand>
        <name>Mg(2+)</name>
        <dbReference type="ChEBI" id="CHEBI:18420"/>
    </ligand>
</feature>
<feature type="binding site" evidence="11">
    <location>
        <position position="319"/>
    </location>
    <ligand>
        <name>substrate</name>
    </ligand>
</feature>
<comment type="cofactor">
    <cofactor evidence="12">
        <name>Mg(2+)</name>
        <dbReference type="ChEBI" id="CHEBI:18420"/>
    </cofactor>
    <text evidence="12">Mg(2+) is required for catalysis and for stabilizing the dimer.</text>
</comment>
<dbReference type="PANTHER" id="PTHR11902:SF1">
    <property type="entry name" value="ENOLASE"/>
    <property type="match status" value="1"/>
</dbReference>
<proteinExistence type="inferred from homology"/>
<feature type="domain" description="Enolase C-terminal TIM barrel" evidence="13">
    <location>
        <begin position="146"/>
        <end position="419"/>
    </location>
</feature>
<evidence type="ECO:0000256" key="6">
    <source>
        <dbReference type="ARBA" id="ARBA00022842"/>
    </source>
</evidence>
<feature type="binding site" evidence="11">
    <location>
        <position position="171"/>
    </location>
    <ligand>
        <name>substrate</name>
    </ligand>
</feature>
<protein>
    <recommendedName>
        <fullName evidence="4 9">Enolase</fullName>
        <ecNumber evidence="3 9">4.2.1.11</ecNumber>
    </recommendedName>
    <alternativeName>
        <fullName evidence="9">2-phospho-D-glycerate hydro-lyase</fullName>
    </alternativeName>
    <alternativeName>
        <fullName evidence="9">2-phosphoglycerate dehydratase</fullName>
    </alternativeName>
</protein>
<organism evidence="15 16">
    <name type="scientific">Candidatus Woesebacteria bacterium CG_4_9_14_3_um_filter_39_10</name>
    <dbReference type="NCBI Taxonomy" id="1975056"/>
    <lineage>
        <taxon>Bacteria</taxon>
        <taxon>Candidatus Woeseibacteriota</taxon>
    </lineage>
</organism>
<feature type="binding site" evidence="11">
    <location>
        <begin position="371"/>
        <end position="374"/>
    </location>
    <ligand>
        <name>substrate</name>
    </ligand>
</feature>
<evidence type="ECO:0000256" key="11">
    <source>
        <dbReference type="PIRSR" id="PIRSR001400-2"/>
    </source>
</evidence>
<dbReference type="GO" id="GO:0005576">
    <property type="term" value="C:extracellular region"/>
    <property type="evidence" value="ECO:0007669"/>
    <property type="project" value="UniProtKB-SubCell"/>
</dbReference>
<dbReference type="SMART" id="SM01192">
    <property type="entry name" value="Enolase_C"/>
    <property type="match status" value="1"/>
</dbReference>
<evidence type="ECO:0000313" key="15">
    <source>
        <dbReference type="EMBL" id="PJA42823.1"/>
    </source>
</evidence>
<dbReference type="InterPro" id="IPR020810">
    <property type="entry name" value="Enolase_C"/>
</dbReference>
<evidence type="ECO:0000313" key="16">
    <source>
        <dbReference type="Proteomes" id="UP000230484"/>
    </source>
</evidence>
<keyword evidence="6 9" id="KW-0460">Magnesium</keyword>
<dbReference type="InterPro" id="IPR000941">
    <property type="entry name" value="Enolase"/>
</dbReference>
<feature type="binding site" evidence="9">
    <location>
        <position position="374"/>
    </location>
    <ligand>
        <name>(2R)-2-phosphoglycerate</name>
        <dbReference type="ChEBI" id="CHEBI:58289"/>
    </ligand>
</feature>
<dbReference type="CDD" id="cd03313">
    <property type="entry name" value="enolase"/>
    <property type="match status" value="1"/>
</dbReference>
<feature type="binding site" evidence="9 12">
    <location>
        <position position="319"/>
    </location>
    <ligand>
        <name>Mg(2+)</name>
        <dbReference type="ChEBI" id="CHEBI:18420"/>
    </ligand>
</feature>
<dbReference type="Pfam" id="PF00113">
    <property type="entry name" value="Enolase_C"/>
    <property type="match status" value="1"/>
</dbReference>
<comment type="function">
    <text evidence="9">Catalyzes the reversible conversion of 2-phosphoglycerate (2-PG) into phosphoenolpyruvate (PEP). It is essential for the degradation of carbohydrates via glycolysis.</text>
</comment>
<keyword evidence="9" id="KW-0963">Cytoplasm</keyword>
<feature type="binding site" evidence="9">
    <location>
        <position position="344"/>
    </location>
    <ligand>
        <name>(2R)-2-phosphoglycerate</name>
        <dbReference type="ChEBI" id="CHEBI:58289"/>
    </ligand>
</feature>
<dbReference type="SMART" id="SM01193">
    <property type="entry name" value="Enolase_N"/>
    <property type="match status" value="1"/>
</dbReference>
<comment type="cofactor">
    <cofactor evidence="9">
        <name>Mg(2+)</name>
        <dbReference type="ChEBI" id="CHEBI:18420"/>
    </cofactor>
    <text evidence="9">Binds a second Mg(2+) ion via substrate during catalysis.</text>
</comment>
<feature type="binding site" evidence="11">
    <location>
        <position position="162"/>
    </location>
    <ligand>
        <name>substrate</name>
    </ligand>
</feature>
<dbReference type="AlphaFoldDB" id="A0A2M7X9I9"/>